<dbReference type="InterPro" id="IPR032466">
    <property type="entry name" value="Metal_Hydrolase"/>
</dbReference>
<feature type="binding site" evidence="4">
    <location>
        <position position="218"/>
    </location>
    <ligand>
        <name>Zn(2+)</name>
        <dbReference type="ChEBI" id="CHEBI:29105"/>
    </ligand>
</feature>
<evidence type="ECO:0000313" key="7">
    <source>
        <dbReference type="Proteomes" id="UP000603545"/>
    </source>
</evidence>
<feature type="binding site" evidence="4">
    <location>
        <position position="98"/>
    </location>
    <ligand>
        <name>substrate</name>
    </ligand>
</feature>
<dbReference type="CDD" id="cd01298">
    <property type="entry name" value="ATZ_TRZ_like"/>
    <property type="match status" value="1"/>
</dbReference>
<comment type="catalytic activity">
    <reaction evidence="4">
        <text>S-methyl-5'-thioadenosine + H2O + H(+) = S-methyl-5'-thioinosine + NH4(+)</text>
        <dbReference type="Rhea" id="RHEA:25025"/>
        <dbReference type="ChEBI" id="CHEBI:15377"/>
        <dbReference type="ChEBI" id="CHEBI:15378"/>
        <dbReference type="ChEBI" id="CHEBI:17509"/>
        <dbReference type="ChEBI" id="CHEBI:28938"/>
        <dbReference type="ChEBI" id="CHEBI:48595"/>
        <dbReference type="EC" id="3.5.4.31"/>
    </reaction>
</comment>
<comment type="similarity">
    <text evidence="4">Belongs to the metallo-dependent hydrolases superfamily. MTA/SAH deaminase family.</text>
</comment>
<evidence type="ECO:0000256" key="1">
    <source>
        <dbReference type="ARBA" id="ARBA00022723"/>
    </source>
</evidence>
<dbReference type="PANTHER" id="PTHR43794:SF11">
    <property type="entry name" value="AMIDOHYDROLASE-RELATED DOMAIN-CONTAINING PROTEIN"/>
    <property type="match status" value="1"/>
</dbReference>
<dbReference type="PANTHER" id="PTHR43794">
    <property type="entry name" value="AMINOHYDROLASE SSNA-RELATED"/>
    <property type="match status" value="1"/>
</dbReference>
<reference evidence="6 7" key="1">
    <citation type="submission" date="2020-08" db="EMBL/GenBank/DDBJ databases">
        <title>Bridging the membrane lipid divide: bacteria of the FCB group superphylum have the potential to synthesize archaeal ether lipids.</title>
        <authorList>
            <person name="Villanueva L."/>
            <person name="Von Meijenfeldt F.A.B."/>
            <person name="Westbye A.B."/>
            <person name="Yadav S."/>
            <person name="Hopmans E.C."/>
            <person name="Dutilh B.E."/>
            <person name="Sinninghe Damste J.S."/>
        </authorList>
    </citation>
    <scope>NUCLEOTIDE SEQUENCE [LARGE SCALE GENOMIC DNA]</scope>
    <source>
        <strain evidence="6">NIOZ-UU82</strain>
    </source>
</reference>
<accession>A0A8J6T7J9</accession>
<name>A0A8J6T7J9_9BACT</name>
<dbReference type="GO" id="GO:0046872">
    <property type="term" value="F:metal ion binding"/>
    <property type="evidence" value="ECO:0007669"/>
    <property type="project" value="UniProtKB-KW"/>
</dbReference>
<feature type="binding site" evidence="4">
    <location>
        <position position="306"/>
    </location>
    <ligand>
        <name>substrate</name>
    </ligand>
</feature>
<comment type="caution">
    <text evidence="6">The sequence shown here is derived from an EMBL/GenBank/DDBJ whole genome shotgun (WGS) entry which is preliminary data.</text>
</comment>
<evidence type="ECO:0000256" key="3">
    <source>
        <dbReference type="ARBA" id="ARBA00022833"/>
    </source>
</evidence>
<dbReference type="EC" id="3.5.4.28" evidence="4"/>
<feature type="binding site" evidence="4">
    <location>
        <position position="221"/>
    </location>
    <ligand>
        <name>substrate</name>
    </ligand>
</feature>
<dbReference type="EMBL" id="JACNLL010000037">
    <property type="protein sequence ID" value="MBC8199169.1"/>
    <property type="molecule type" value="Genomic_DNA"/>
</dbReference>
<feature type="binding site" evidence="4">
    <location>
        <position position="69"/>
    </location>
    <ligand>
        <name>Zn(2+)</name>
        <dbReference type="ChEBI" id="CHEBI:29105"/>
    </ligand>
</feature>
<keyword evidence="1 4" id="KW-0479">Metal-binding</keyword>
<dbReference type="GO" id="GO:0050270">
    <property type="term" value="F:S-adenosylhomocysteine deaminase activity"/>
    <property type="evidence" value="ECO:0007669"/>
    <property type="project" value="UniProtKB-UniRule"/>
</dbReference>
<proteinExistence type="inferred from homology"/>
<dbReference type="FunFam" id="3.20.20.140:FF:000014">
    <property type="entry name" value="5-methylthioadenosine/S-adenosylhomocysteine deaminase"/>
    <property type="match status" value="1"/>
</dbReference>
<dbReference type="Gene3D" id="3.20.20.140">
    <property type="entry name" value="Metal-dependent hydrolases"/>
    <property type="match status" value="1"/>
</dbReference>
<sequence>MTDVDIIISNGLVLTMDENETVIENGAVALDGENIVAVGKLEEIEARYIAREIIDATNHLIMPGLINSHTHAAMTCFRGIADDIELMDWLNNYIFPAEAKNVNTELAFWGSLLACAEMIKSGTTTFCDMYIFEDETAKAAKEAGMRCLLGEVLFDFPSPNIKTPAQGLEYTRMLIEKWADDPLINIMVEPHSLYTCSPSLLIDAKALADQYNIPLATHFLENKGEAKQLRKKLGKRATNFLKDINYLDERFFAFHCVCMDEEDIKIFADSGCKVVHNPESNMKLASGIAPISSMLYHGIVVGLGTDGCASNNNLDMLQEMDTAAKLEKVERLDPTVMSAHTVTHMATCNGARILGMENLTGSLKAGMKADIIAIDLNKPHLTPMYNPYSHLVYAVNGSDVSTVIINGKTVMKDRRLLTINESEVMKRVKEIALGIKKSLGI</sequence>
<dbReference type="SUPFAM" id="SSF51338">
    <property type="entry name" value="Composite domain of metallo-dependent hydrolases"/>
    <property type="match status" value="1"/>
</dbReference>
<dbReference type="InterPro" id="IPR050287">
    <property type="entry name" value="MTA/SAH_deaminase"/>
</dbReference>
<evidence type="ECO:0000256" key="4">
    <source>
        <dbReference type="HAMAP-Rule" id="MF_01281"/>
    </source>
</evidence>
<comment type="caution">
    <text evidence="4">Lacks conserved residue(s) required for the propagation of feature annotation.</text>
</comment>
<dbReference type="AlphaFoldDB" id="A0A8J6T7J9"/>
<dbReference type="GO" id="GO:0090614">
    <property type="term" value="F:5'-methylthioadenosine deaminase activity"/>
    <property type="evidence" value="ECO:0007669"/>
    <property type="project" value="UniProtKB-UniRule"/>
</dbReference>
<dbReference type="Proteomes" id="UP000603545">
    <property type="component" value="Unassembled WGS sequence"/>
</dbReference>
<evidence type="ECO:0000256" key="2">
    <source>
        <dbReference type="ARBA" id="ARBA00022801"/>
    </source>
</evidence>
<feature type="domain" description="Amidohydrolase-related" evidence="5">
    <location>
        <begin position="61"/>
        <end position="410"/>
    </location>
</feature>
<dbReference type="EC" id="3.5.4.31" evidence="4"/>
<keyword evidence="2 4" id="KW-0378">Hydrolase</keyword>
<feature type="binding site" evidence="4">
    <location>
        <position position="71"/>
    </location>
    <ligand>
        <name>Zn(2+)</name>
        <dbReference type="ChEBI" id="CHEBI:29105"/>
    </ligand>
</feature>
<comment type="catalytic activity">
    <reaction evidence="4">
        <text>S-adenosyl-L-homocysteine + H2O + H(+) = S-inosyl-L-homocysteine + NH4(+)</text>
        <dbReference type="Rhea" id="RHEA:20716"/>
        <dbReference type="ChEBI" id="CHEBI:15377"/>
        <dbReference type="ChEBI" id="CHEBI:15378"/>
        <dbReference type="ChEBI" id="CHEBI:28938"/>
        <dbReference type="ChEBI" id="CHEBI:57856"/>
        <dbReference type="ChEBI" id="CHEBI:57985"/>
        <dbReference type="EC" id="3.5.4.28"/>
    </reaction>
</comment>
<dbReference type="SUPFAM" id="SSF51556">
    <property type="entry name" value="Metallo-dependent hydrolases"/>
    <property type="match status" value="1"/>
</dbReference>
<dbReference type="InterPro" id="IPR011059">
    <property type="entry name" value="Metal-dep_hydrolase_composite"/>
</dbReference>
<keyword evidence="3 4" id="KW-0862">Zinc</keyword>
<dbReference type="Pfam" id="PF01979">
    <property type="entry name" value="Amidohydro_1"/>
    <property type="match status" value="1"/>
</dbReference>
<feature type="binding site" evidence="4">
    <location>
        <position position="191"/>
    </location>
    <ligand>
        <name>substrate</name>
    </ligand>
</feature>
<comment type="cofactor">
    <cofactor evidence="4">
        <name>Zn(2+)</name>
        <dbReference type="ChEBI" id="CHEBI:29105"/>
    </cofactor>
    <text evidence="4">Binds 1 zinc ion per subunit.</text>
</comment>
<feature type="binding site" evidence="4">
    <location>
        <position position="306"/>
    </location>
    <ligand>
        <name>Zn(2+)</name>
        <dbReference type="ChEBI" id="CHEBI:29105"/>
    </ligand>
</feature>
<comment type="function">
    <text evidence="4">Catalyzes the deamination of 5-methylthioadenosine and S-adenosyl-L-homocysteine into 5-methylthioinosine and S-inosyl-L-homocysteine, respectively. Is also able to deaminate adenosine.</text>
</comment>
<protein>
    <recommendedName>
        <fullName evidence="4">5-methylthioadenosine/S-adenosylhomocysteine deaminase</fullName>
        <shortName evidence="4">MTA/SAH deaminase</shortName>
        <ecNumber evidence="4">3.5.4.28</ecNumber>
        <ecNumber evidence="4">3.5.4.31</ecNumber>
    </recommendedName>
</protein>
<gene>
    <name evidence="4" type="primary">mtaD</name>
    <name evidence="6" type="ORF">H8E80_03865</name>
</gene>
<evidence type="ECO:0000313" key="6">
    <source>
        <dbReference type="EMBL" id="MBC8199169.1"/>
    </source>
</evidence>
<dbReference type="InterPro" id="IPR023512">
    <property type="entry name" value="Deaminase_MtaD/DadD"/>
</dbReference>
<dbReference type="InterPro" id="IPR006680">
    <property type="entry name" value="Amidohydro-rel"/>
</dbReference>
<evidence type="ECO:0000259" key="5">
    <source>
        <dbReference type="Pfam" id="PF01979"/>
    </source>
</evidence>
<dbReference type="HAMAP" id="MF_01281">
    <property type="entry name" value="MTA_SAH_deamin"/>
    <property type="match status" value="1"/>
</dbReference>
<dbReference type="Gene3D" id="2.30.40.10">
    <property type="entry name" value="Urease, subunit C, domain 1"/>
    <property type="match status" value="1"/>
</dbReference>
<organism evidence="6 7">
    <name type="scientific">Candidatus Desulfaltia bathyphila</name>
    <dbReference type="NCBI Taxonomy" id="2841697"/>
    <lineage>
        <taxon>Bacteria</taxon>
        <taxon>Pseudomonadati</taxon>
        <taxon>Thermodesulfobacteriota</taxon>
        <taxon>Desulfobacteria</taxon>
        <taxon>Desulfobacterales</taxon>
        <taxon>Desulfobacterales incertae sedis</taxon>
        <taxon>Candidatus Desulfaltia</taxon>
    </lineage>
</organism>